<accession>A0A8F3IUQ9</accession>
<keyword evidence="3" id="KW-0614">Plasmid</keyword>
<proteinExistence type="predicted"/>
<sequence>MTNFNFYTADKAYGELYFQFPKVFLYSDKYKDLSDSAKIAYMVFKDRLQYSIKNNWVDENNHVYFIFTINEMMKLWNCSNKKAIKIKKELEEKNLLLQINSGFDPKLKKNLPNKLYLADLEVESFEVYSYQNVAETLDNSGSVKSTPRQDEAETLDNSGSVKSTPRQNEAETLDNSGSVKSTHNQYKYLVKDIKDVKDQADFQNQQISKQFSKNEKATEQELIEQYVEENELVSAYGQETIQLVKNYSFSELEQFKVYIDKFYFGWKSAEKDTSIKINPYEKAALHDELANTFKRVIIQFKQGKTKNINNYLYVSLRNVFKDYAENQQENNTDLPPVPLDKWLG</sequence>
<gene>
    <name evidence="3" type="primary">repA</name>
</gene>
<organism evidence="3">
    <name type="scientific">Aerococcus viridans</name>
    <dbReference type="NCBI Taxonomy" id="1377"/>
    <lineage>
        <taxon>Bacteria</taxon>
        <taxon>Bacillati</taxon>
        <taxon>Bacillota</taxon>
        <taxon>Bacilli</taxon>
        <taxon>Lactobacillales</taxon>
        <taxon>Aerococcaceae</taxon>
        <taxon>Aerococcus</taxon>
    </lineage>
</organism>
<dbReference type="InterPro" id="IPR010724">
    <property type="entry name" value="RepA_N"/>
</dbReference>
<dbReference type="RefSeq" id="WP_218673645.1">
    <property type="nucleotide sequence ID" value="NZ_MW364930.1"/>
</dbReference>
<dbReference type="Pfam" id="PF06970">
    <property type="entry name" value="RepA_N"/>
    <property type="match status" value="1"/>
</dbReference>
<evidence type="ECO:0000256" key="1">
    <source>
        <dbReference type="SAM" id="MobiDB-lite"/>
    </source>
</evidence>
<protein>
    <submittedName>
        <fullName evidence="3">Replication initiator protein A (RepA)</fullName>
    </submittedName>
</protein>
<name>A0A8F3IUQ9_9LACT</name>
<feature type="region of interest" description="Disordered" evidence="1">
    <location>
        <begin position="138"/>
        <end position="179"/>
    </location>
</feature>
<feature type="domain" description="Replication initiator A N-terminal" evidence="2">
    <location>
        <begin position="16"/>
        <end position="90"/>
    </location>
</feature>
<reference evidence="3" key="1">
    <citation type="submission" date="2020-12" db="EMBL/GenBank/DDBJ databases">
        <authorList>
            <person name="Brenciani A."/>
            <person name="Morroni G."/>
            <person name="Fioriti S."/>
            <person name="Coccitto S.N."/>
            <person name="Cinthi M."/>
            <person name="Giovanetti E."/>
        </authorList>
    </citation>
    <scope>NUCLEOTIDE SEQUENCE</scope>
    <source>
        <plasmid evidence="3">pAv-optrA</plasmid>
    </source>
</reference>
<evidence type="ECO:0000313" key="3">
    <source>
        <dbReference type="EMBL" id="QWY91705.1"/>
    </source>
</evidence>
<feature type="compositionally biased region" description="Polar residues" evidence="1">
    <location>
        <begin position="155"/>
        <end position="167"/>
    </location>
</feature>
<dbReference type="AlphaFoldDB" id="A0A8F3IUQ9"/>
<dbReference type="EMBL" id="MW364930">
    <property type="protein sequence ID" value="QWY91705.1"/>
    <property type="molecule type" value="Genomic_DNA"/>
</dbReference>
<evidence type="ECO:0000259" key="2">
    <source>
        <dbReference type="Pfam" id="PF06970"/>
    </source>
</evidence>
<geneLocation type="plasmid" evidence="3">
    <name>pAv-optrA</name>
</geneLocation>